<dbReference type="PANTHER" id="PTHR11986:SF79">
    <property type="entry name" value="ACETYLORNITHINE AMINOTRANSFERASE, MITOCHONDRIAL"/>
    <property type="match status" value="1"/>
</dbReference>
<dbReference type="GO" id="GO:0003992">
    <property type="term" value="F:N2-acetyl-L-ornithine:2-oxoglutarate 5-aminotransferase activity"/>
    <property type="evidence" value="ECO:0007669"/>
    <property type="project" value="UniProtKB-EC"/>
</dbReference>
<dbReference type="SUPFAM" id="SSF53383">
    <property type="entry name" value="PLP-dependent transferases"/>
    <property type="match status" value="1"/>
</dbReference>
<dbReference type="InterPro" id="IPR050103">
    <property type="entry name" value="Class-III_PLP-dep_AT"/>
</dbReference>
<dbReference type="NCBIfam" id="NF002325">
    <property type="entry name" value="PRK01278.1"/>
    <property type="match status" value="1"/>
</dbReference>
<dbReference type="PANTHER" id="PTHR11986">
    <property type="entry name" value="AMINOTRANSFERASE CLASS III"/>
    <property type="match status" value="1"/>
</dbReference>
<proteinExistence type="inferred from homology"/>
<name>A0AA45ZH05_ANAPH</name>
<sequence length="391" mass="42694">MVCDFMIPFYKPFDISFVRGEGVYLYDSSGKRYIDFGSGRATSALGHCHPAMVQALCEQSKALWHVSNMYRIQESESLAAELVGLSFADMAFFVNSGAEAVECGFKVARSYQNGIGRPERYKVLTLRRAFHGRTYATCSASEPTGFLPLLYPYVDWFVSVTPSIEAIRSEVEKGNIGAILVEPVQGEGGIHVLSGELLRDLRALCDQHDILLFFDCVQCGSGRTGKFFAYEHFSVTPDICSLAKGLGGGFPIGGCLITKKAGQFVTERMHGSTCGGNPLATAVARAIVREITKPGFLANVEQNGAYFIEQLSQMATRFPIIKNVRGIGLLIGVEINDTASAHSMAEQLISHGILIAPASGNVLRMVPPLIVSRQEIDEFLQIFEGFLRSFS</sequence>
<comment type="cofactor">
    <cofactor evidence="1">
        <name>pyridoxal 5'-phosphate</name>
        <dbReference type="ChEBI" id="CHEBI:597326"/>
    </cofactor>
</comment>
<dbReference type="CDD" id="cd00610">
    <property type="entry name" value="OAT_like"/>
    <property type="match status" value="1"/>
</dbReference>
<accession>A0AA45ZH05</accession>
<evidence type="ECO:0000256" key="2">
    <source>
        <dbReference type="ARBA" id="ARBA00022576"/>
    </source>
</evidence>
<dbReference type="Proteomes" id="UP000078419">
    <property type="component" value="Unassembled WGS sequence"/>
</dbReference>
<reference evidence="7" key="1">
    <citation type="submission" date="2016-03" db="EMBL/GenBank/DDBJ databases">
        <authorList>
            <person name="Loux Valentin"/>
        </authorList>
    </citation>
    <scope>NUCLEOTIDE SEQUENCE [LARGE SCALE GENOMIC DNA]</scope>
    <source>
        <strain evidence="7">C1</strain>
    </source>
</reference>
<evidence type="ECO:0000256" key="1">
    <source>
        <dbReference type="ARBA" id="ARBA00001933"/>
    </source>
</evidence>
<dbReference type="PIRSF" id="PIRSF000521">
    <property type="entry name" value="Transaminase_4ab_Lys_Orn"/>
    <property type="match status" value="1"/>
</dbReference>
<dbReference type="Pfam" id="PF00202">
    <property type="entry name" value="Aminotran_3"/>
    <property type="match status" value="1"/>
</dbReference>
<keyword evidence="2 6" id="KW-0032">Aminotransferase</keyword>
<dbReference type="Gene3D" id="3.90.1150.10">
    <property type="entry name" value="Aspartate Aminotransferase, domain 1"/>
    <property type="match status" value="1"/>
</dbReference>
<evidence type="ECO:0000256" key="5">
    <source>
        <dbReference type="RuleBase" id="RU003560"/>
    </source>
</evidence>
<dbReference type="EMBL" id="FLLR01000003">
    <property type="protein sequence ID" value="SBO13782.1"/>
    <property type="molecule type" value="Genomic_DNA"/>
</dbReference>
<dbReference type="GO" id="GO:0030170">
    <property type="term" value="F:pyridoxal phosphate binding"/>
    <property type="evidence" value="ECO:0007669"/>
    <property type="project" value="InterPro"/>
</dbReference>
<dbReference type="AlphaFoldDB" id="A0AA45ZH05"/>
<dbReference type="GO" id="GO:0042802">
    <property type="term" value="F:identical protein binding"/>
    <property type="evidence" value="ECO:0007669"/>
    <property type="project" value="TreeGrafter"/>
</dbReference>
<protein>
    <submittedName>
        <fullName evidence="6">Succinylornithine transaminase/acetylornithine aminotransferase</fullName>
        <ecNumber evidence="6">2.6.1.11</ecNumber>
    </submittedName>
</protein>
<keyword evidence="4 5" id="KW-0663">Pyridoxal phosphate</keyword>
<organism evidence="6 7">
    <name type="scientific">Anaplasma phagocytophilum</name>
    <name type="common">Ehrlichia phagocytophila</name>
    <dbReference type="NCBI Taxonomy" id="948"/>
    <lineage>
        <taxon>Bacteria</taxon>
        <taxon>Pseudomonadati</taxon>
        <taxon>Pseudomonadota</taxon>
        <taxon>Alphaproteobacteria</taxon>
        <taxon>Rickettsiales</taxon>
        <taxon>Anaplasmataceae</taxon>
        <taxon>Anaplasma</taxon>
        <taxon>phagocytophilum group</taxon>
    </lineage>
</organism>
<evidence type="ECO:0000256" key="4">
    <source>
        <dbReference type="ARBA" id="ARBA00022898"/>
    </source>
</evidence>
<comment type="similarity">
    <text evidence="5">Belongs to the class-III pyridoxal-phosphate-dependent aminotransferase family.</text>
</comment>
<evidence type="ECO:0000256" key="3">
    <source>
        <dbReference type="ARBA" id="ARBA00022679"/>
    </source>
</evidence>
<dbReference type="EC" id="2.6.1.11" evidence="6"/>
<dbReference type="InterPro" id="IPR015422">
    <property type="entry name" value="PyrdxlP-dep_Trfase_small"/>
</dbReference>
<dbReference type="FunFam" id="3.40.640.10:FF:000100">
    <property type="entry name" value="Putative acetylornithine aminotransferase"/>
    <property type="match status" value="1"/>
</dbReference>
<evidence type="ECO:0000313" key="6">
    <source>
        <dbReference type="EMBL" id="SBO13782.1"/>
    </source>
</evidence>
<dbReference type="OMA" id="RSAWDLC"/>
<gene>
    <name evidence="6" type="primary">aruC</name>
    <name evidence="6" type="ORF">ANAPC1_00120</name>
</gene>
<dbReference type="InterPro" id="IPR015421">
    <property type="entry name" value="PyrdxlP-dep_Trfase_major"/>
</dbReference>
<dbReference type="InterPro" id="IPR005814">
    <property type="entry name" value="Aminotrans_3"/>
</dbReference>
<dbReference type="Gene3D" id="3.40.640.10">
    <property type="entry name" value="Type I PLP-dependent aspartate aminotransferase-like (Major domain)"/>
    <property type="match status" value="1"/>
</dbReference>
<comment type="caution">
    <text evidence="6">The sequence shown here is derived from an EMBL/GenBank/DDBJ whole genome shotgun (WGS) entry which is preliminary data.</text>
</comment>
<dbReference type="InterPro" id="IPR015424">
    <property type="entry name" value="PyrdxlP-dep_Trfase"/>
</dbReference>
<keyword evidence="3 6" id="KW-0808">Transferase</keyword>
<evidence type="ECO:0000313" key="7">
    <source>
        <dbReference type="Proteomes" id="UP000078419"/>
    </source>
</evidence>